<evidence type="ECO:0000313" key="6">
    <source>
        <dbReference type="Proteomes" id="UP000054248"/>
    </source>
</evidence>
<dbReference type="SUPFAM" id="SSF51430">
    <property type="entry name" value="NAD(P)-linked oxidoreductase"/>
    <property type="match status" value="1"/>
</dbReference>
<dbReference type="InterPro" id="IPR018170">
    <property type="entry name" value="Aldo/ket_reductase_CS"/>
</dbReference>
<dbReference type="InterPro" id="IPR036812">
    <property type="entry name" value="NAD(P)_OxRdtase_dom_sf"/>
</dbReference>
<evidence type="ECO:0000259" key="4">
    <source>
        <dbReference type="Pfam" id="PF00248"/>
    </source>
</evidence>
<dbReference type="AlphaFoldDB" id="A0A0C3LEX2"/>
<feature type="domain" description="NADP-dependent oxidoreductase" evidence="4">
    <location>
        <begin position="20"/>
        <end position="278"/>
    </location>
</feature>
<evidence type="ECO:0000256" key="3">
    <source>
        <dbReference type="PIRSR" id="PIRSR000097-3"/>
    </source>
</evidence>
<dbReference type="STRING" id="1051891.A0A0C3LEX2"/>
<dbReference type="PIRSF" id="PIRSF000097">
    <property type="entry name" value="AKR"/>
    <property type="match status" value="1"/>
</dbReference>
<dbReference type="PRINTS" id="PR00069">
    <property type="entry name" value="ALDKETRDTASE"/>
</dbReference>
<reference evidence="5 6" key="1">
    <citation type="submission" date="2014-04" db="EMBL/GenBank/DDBJ databases">
        <authorList>
            <consortium name="DOE Joint Genome Institute"/>
            <person name="Kuo A."/>
            <person name="Girlanda M."/>
            <person name="Perotto S."/>
            <person name="Kohler A."/>
            <person name="Nagy L.G."/>
            <person name="Floudas D."/>
            <person name="Copeland A."/>
            <person name="Barry K.W."/>
            <person name="Cichocki N."/>
            <person name="Veneault-Fourrey C."/>
            <person name="LaButti K."/>
            <person name="Lindquist E.A."/>
            <person name="Lipzen A."/>
            <person name="Lundell T."/>
            <person name="Morin E."/>
            <person name="Murat C."/>
            <person name="Sun H."/>
            <person name="Tunlid A."/>
            <person name="Henrissat B."/>
            <person name="Grigoriev I.V."/>
            <person name="Hibbett D.S."/>
            <person name="Martin F."/>
            <person name="Nordberg H.P."/>
            <person name="Cantor M.N."/>
            <person name="Hua S.X."/>
        </authorList>
    </citation>
    <scope>NUCLEOTIDE SEQUENCE [LARGE SCALE GENOMIC DNA]</scope>
    <source>
        <strain evidence="5 6">MUT 4182</strain>
    </source>
</reference>
<name>A0A0C3LEX2_9AGAM</name>
<evidence type="ECO:0000256" key="1">
    <source>
        <dbReference type="PIRSR" id="PIRSR000097-1"/>
    </source>
</evidence>
<dbReference type="InterPro" id="IPR044494">
    <property type="entry name" value="AKR3C2/3"/>
</dbReference>
<dbReference type="GO" id="GO:0016652">
    <property type="term" value="F:oxidoreductase activity, acting on NAD(P)H as acceptor"/>
    <property type="evidence" value="ECO:0007669"/>
    <property type="project" value="InterPro"/>
</dbReference>
<dbReference type="InterPro" id="IPR023210">
    <property type="entry name" value="NADP_OxRdtase_dom"/>
</dbReference>
<evidence type="ECO:0000313" key="5">
    <source>
        <dbReference type="EMBL" id="KIO32508.1"/>
    </source>
</evidence>
<dbReference type="EMBL" id="KN822954">
    <property type="protein sequence ID" value="KIO32508.1"/>
    <property type="molecule type" value="Genomic_DNA"/>
</dbReference>
<gene>
    <name evidence="5" type="ORF">M407DRAFT_241403</name>
</gene>
<evidence type="ECO:0000256" key="2">
    <source>
        <dbReference type="PIRSR" id="PIRSR000097-2"/>
    </source>
</evidence>
<dbReference type="CDD" id="cd19120">
    <property type="entry name" value="AKR_AKR3C2-3"/>
    <property type="match status" value="1"/>
</dbReference>
<feature type="active site" description="Proton donor" evidence="1">
    <location>
        <position position="52"/>
    </location>
</feature>
<keyword evidence="6" id="KW-1185">Reference proteome</keyword>
<dbReference type="OrthoDB" id="416253at2759"/>
<feature type="site" description="Lowers pKa of active site Tyr" evidence="3">
    <location>
        <position position="82"/>
    </location>
</feature>
<sequence length="293" mass="32613">MSSKAFRTFNNGNKIPWIGFGTGTALYRQSAEHSISTALEAGFTHLDCAEMYGNEATVGPAIKKYLSGPEAHPRGSLFVTTKLNTIPSGKTVRDSIKVSLEKLQIDYVDLYLIHTPVPHQGRIKEVWKQMEDVYREGLAKNIGVSNFRLKDFAEFIDSAEIIPVVNQIEFNPYLLGATEPLLALHKKYNIMTASYGGLVPLSRKTGGPLDGIIPTIRERLSKDSGKQVTDGQVLLKWLNAYDAVSITTSSKRDRLVNLLETIALPDLTADEVKTIDEAGKKIHHRNYMQHMEL</sequence>
<reference evidence="6" key="2">
    <citation type="submission" date="2015-01" db="EMBL/GenBank/DDBJ databases">
        <title>Evolutionary Origins and Diversification of the Mycorrhizal Mutualists.</title>
        <authorList>
            <consortium name="DOE Joint Genome Institute"/>
            <consortium name="Mycorrhizal Genomics Consortium"/>
            <person name="Kohler A."/>
            <person name="Kuo A."/>
            <person name="Nagy L.G."/>
            <person name="Floudas D."/>
            <person name="Copeland A."/>
            <person name="Barry K.W."/>
            <person name="Cichocki N."/>
            <person name="Veneault-Fourrey C."/>
            <person name="LaButti K."/>
            <person name="Lindquist E.A."/>
            <person name="Lipzen A."/>
            <person name="Lundell T."/>
            <person name="Morin E."/>
            <person name="Murat C."/>
            <person name="Riley R."/>
            <person name="Ohm R."/>
            <person name="Sun H."/>
            <person name="Tunlid A."/>
            <person name="Henrissat B."/>
            <person name="Grigoriev I.V."/>
            <person name="Hibbett D.S."/>
            <person name="Martin F."/>
        </authorList>
    </citation>
    <scope>NUCLEOTIDE SEQUENCE [LARGE SCALE GENOMIC DNA]</scope>
    <source>
        <strain evidence="6">MUT 4182</strain>
    </source>
</reference>
<feature type="binding site" evidence="2">
    <location>
        <position position="114"/>
    </location>
    <ligand>
        <name>substrate</name>
    </ligand>
</feature>
<protein>
    <recommendedName>
        <fullName evidence="4">NADP-dependent oxidoreductase domain-containing protein</fullName>
    </recommendedName>
</protein>
<dbReference type="PROSITE" id="PS00062">
    <property type="entry name" value="ALDOKETO_REDUCTASE_2"/>
    <property type="match status" value="1"/>
</dbReference>
<dbReference type="HOGENOM" id="CLU_023205_0_3_1"/>
<dbReference type="Pfam" id="PF00248">
    <property type="entry name" value="Aldo_ket_red"/>
    <property type="match status" value="1"/>
</dbReference>
<dbReference type="Gene3D" id="3.20.20.100">
    <property type="entry name" value="NADP-dependent oxidoreductase domain"/>
    <property type="match status" value="1"/>
</dbReference>
<proteinExistence type="predicted"/>
<dbReference type="InterPro" id="IPR020471">
    <property type="entry name" value="AKR"/>
</dbReference>
<dbReference type="Proteomes" id="UP000054248">
    <property type="component" value="Unassembled WGS sequence"/>
</dbReference>
<dbReference type="PANTHER" id="PTHR11732">
    <property type="entry name" value="ALDO/KETO REDUCTASE"/>
    <property type="match status" value="1"/>
</dbReference>
<accession>A0A0C3LEX2</accession>
<organism evidence="5 6">
    <name type="scientific">Tulasnella calospora MUT 4182</name>
    <dbReference type="NCBI Taxonomy" id="1051891"/>
    <lineage>
        <taxon>Eukaryota</taxon>
        <taxon>Fungi</taxon>
        <taxon>Dikarya</taxon>
        <taxon>Basidiomycota</taxon>
        <taxon>Agaricomycotina</taxon>
        <taxon>Agaricomycetes</taxon>
        <taxon>Cantharellales</taxon>
        <taxon>Tulasnellaceae</taxon>
        <taxon>Tulasnella</taxon>
    </lineage>
</organism>